<evidence type="ECO:0000256" key="1">
    <source>
        <dbReference type="SAM" id="MobiDB-lite"/>
    </source>
</evidence>
<dbReference type="AlphaFoldDB" id="A0A508BQV9"/>
<dbReference type="EMBL" id="VICC01000001">
    <property type="protein sequence ID" value="TQD63144.1"/>
    <property type="molecule type" value="Genomic_DNA"/>
</dbReference>
<comment type="caution">
    <text evidence="2">The sequence shown here is derived from an EMBL/GenBank/DDBJ whole genome shotgun (WGS) entry which is preliminary data.</text>
</comment>
<dbReference type="GeneID" id="64213777"/>
<dbReference type="Proteomes" id="UP000317942">
    <property type="component" value="Unassembled WGS sequence"/>
</dbReference>
<evidence type="ECO:0000313" key="3">
    <source>
        <dbReference type="Proteomes" id="UP000317942"/>
    </source>
</evidence>
<sequence length="146" mass="15552">MFDLPTAAPRPPATAGPTTLRPTCHVVAPAVGLTVDTTTRDDLAHALATPAITIERDTQPIRYVEDDNAPEGIRRRIGTINLHTADRIEALAAADLPADELPRIATAALHTLTHGAPTFTTTPATIAVYAPILMPDDPRDLEEHDA</sequence>
<feature type="region of interest" description="Disordered" evidence="1">
    <location>
        <begin position="1"/>
        <end position="20"/>
    </location>
</feature>
<name>A0A508BQV9_9ACTO</name>
<evidence type="ECO:0000313" key="2">
    <source>
        <dbReference type="EMBL" id="TQD63144.1"/>
    </source>
</evidence>
<proteinExistence type="predicted"/>
<gene>
    <name evidence="2" type="ORF">FK267_00645</name>
</gene>
<protein>
    <submittedName>
        <fullName evidence="2">Uncharacterized protein</fullName>
    </submittedName>
</protein>
<dbReference type="RefSeq" id="WP_141405819.1">
    <property type="nucleotide sequence ID" value="NZ_CP066060.1"/>
</dbReference>
<accession>A0A508BQV9</accession>
<organism evidence="2 3">
    <name type="scientific">Actinomyces oris</name>
    <dbReference type="NCBI Taxonomy" id="544580"/>
    <lineage>
        <taxon>Bacteria</taxon>
        <taxon>Bacillati</taxon>
        <taxon>Actinomycetota</taxon>
        <taxon>Actinomycetes</taxon>
        <taxon>Actinomycetales</taxon>
        <taxon>Actinomycetaceae</taxon>
        <taxon>Actinomyces</taxon>
    </lineage>
</organism>
<reference evidence="2 3" key="1">
    <citation type="submission" date="2019-06" db="EMBL/GenBank/DDBJ databases">
        <title>Draft genome sequence of Actinomyces oris CCUG 34288T.</title>
        <authorList>
            <person name="Salva-Serra F."/>
            <person name="Cardew S."/>
            <person name="Moore E."/>
        </authorList>
    </citation>
    <scope>NUCLEOTIDE SEQUENCE [LARGE SCALE GENOMIC DNA]</scope>
    <source>
        <strain evidence="2 3">CCUG 34288</strain>
    </source>
</reference>